<accession>A0A8E0MF13</accession>
<reference evidence="1 2" key="1">
    <citation type="journal article" date="2013" name="PLoS ONE">
        <title>Lactobacillus paracasei comparative genomics: towards species pan-genome definition and exploitation of diversity.</title>
        <authorList>
            <person name="Smokvina T."/>
            <person name="Wels M."/>
            <person name="Polka J."/>
            <person name="Chervaux C."/>
            <person name="Brisse S."/>
            <person name="Boekhorst J."/>
            <person name="van Hylckama Vlieg J.E."/>
            <person name="Siezen R.J."/>
        </authorList>
    </citation>
    <scope>NUCLEOTIDE SEQUENCE [LARGE SCALE GENOMIC DNA]</scope>
    <source>
        <strain evidence="1 2">Lpp71</strain>
    </source>
</reference>
<name>A0A8E0MF13_LACPA</name>
<protein>
    <submittedName>
        <fullName evidence="1">Uncharacterized protein</fullName>
    </submittedName>
</protein>
<evidence type="ECO:0000313" key="1">
    <source>
        <dbReference type="EMBL" id="EPC75003.1"/>
    </source>
</evidence>
<sequence>MRVKHKAKNSATAALRVRRDRLAFDDWGEQGVKTLKEVLTARPANTDFGFDYLTRLLHLADDRKKHAQDGRVRQLFDLLN</sequence>
<dbReference type="EMBL" id="ANKD01000291">
    <property type="protein sequence ID" value="EPC75003.1"/>
    <property type="molecule type" value="Genomic_DNA"/>
</dbReference>
<proteinExistence type="predicted"/>
<gene>
    <name evidence="1" type="ORF">Lpp71_06290</name>
</gene>
<organism evidence="1 2">
    <name type="scientific">Lacticaseibacillus paracasei subsp. paracasei Lpp71</name>
    <dbReference type="NCBI Taxonomy" id="1256207"/>
    <lineage>
        <taxon>Bacteria</taxon>
        <taxon>Bacillati</taxon>
        <taxon>Bacillota</taxon>
        <taxon>Bacilli</taxon>
        <taxon>Lactobacillales</taxon>
        <taxon>Lactobacillaceae</taxon>
        <taxon>Lacticaseibacillus</taxon>
    </lineage>
</organism>
<dbReference type="AlphaFoldDB" id="A0A8E0MF13"/>
<evidence type="ECO:0000313" key="2">
    <source>
        <dbReference type="Proteomes" id="UP000014252"/>
    </source>
</evidence>
<comment type="caution">
    <text evidence="1">The sequence shown here is derived from an EMBL/GenBank/DDBJ whole genome shotgun (WGS) entry which is preliminary data.</text>
</comment>
<dbReference type="Proteomes" id="UP000014252">
    <property type="component" value="Unassembled WGS sequence"/>
</dbReference>